<organism evidence="1 2">
    <name type="scientific">Eumeta variegata</name>
    <name type="common">Bagworm moth</name>
    <name type="synonym">Eumeta japonica</name>
    <dbReference type="NCBI Taxonomy" id="151549"/>
    <lineage>
        <taxon>Eukaryota</taxon>
        <taxon>Metazoa</taxon>
        <taxon>Ecdysozoa</taxon>
        <taxon>Arthropoda</taxon>
        <taxon>Hexapoda</taxon>
        <taxon>Insecta</taxon>
        <taxon>Pterygota</taxon>
        <taxon>Neoptera</taxon>
        <taxon>Endopterygota</taxon>
        <taxon>Lepidoptera</taxon>
        <taxon>Glossata</taxon>
        <taxon>Ditrysia</taxon>
        <taxon>Tineoidea</taxon>
        <taxon>Psychidae</taxon>
        <taxon>Oiketicinae</taxon>
        <taxon>Eumeta</taxon>
    </lineage>
</organism>
<name>A0A4C1Z3K7_EUMVA</name>
<protein>
    <submittedName>
        <fullName evidence="1">Uncharacterized protein</fullName>
    </submittedName>
</protein>
<gene>
    <name evidence="1" type="ORF">EVAR_31527_1</name>
</gene>
<dbReference type="Proteomes" id="UP000299102">
    <property type="component" value="Unassembled WGS sequence"/>
</dbReference>
<proteinExistence type="predicted"/>
<evidence type="ECO:0000313" key="2">
    <source>
        <dbReference type="Proteomes" id="UP000299102"/>
    </source>
</evidence>
<reference evidence="1 2" key="1">
    <citation type="journal article" date="2019" name="Commun. Biol.">
        <title>The bagworm genome reveals a unique fibroin gene that provides high tensile strength.</title>
        <authorList>
            <person name="Kono N."/>
            <person name="Nakamura H."/>
            <person name="Ohtoshi R."/>
            <person name="Tomita M."/>
            <person name="Numata K."/>
            <person name="Arakawa K."/>
        </authorList>
    </citation>
    <scope>NUCLEOTIDE SEQUENCE [LARGE SCALE GENOMIC DNA]</scope>
</reference>
<accession>A0A4C1Z3K7</accession>
<comment type="caution">
    <text evidence="1">The sequence shown here is derived from an EMBL/GenBank/DDBJ whole genome shotgun (WGS) entry which is preliminary data.</text>
</comment>
<dbReference type="EMBL" id="BGZK01001499">
    <property type="protein sequence ID" value="GBP81195.1"/>
    <property type="molecule type" value="Genomic_DNA"/>
</dbReference>
<evidence type="ECO:0000313" key="1">
    <source>
        <dbReference type="EMBL" id="GBP81195.1"/>
    </source>
</evidence>
<sequence length="90" mass="10219">MTRSDPRAARYVHSAATLHATNVIPQSLSDRMLVYVYNLFEAAMPVTSDMPERLQVPTIYNRREYVQISGVGRRVLCRFKSAINLSSTTQ</sequence>
<dbReference type="AlphaFoldDB" id="A0A4C1Z3K7"/>
<keyword evidence="2" id="KW-1185">Reference proteome</keyword>